<dbReference type="GO" id="GO:0008654">
    <property type="term" value="P:phospholipid biosynthetic process"/>
    <property type="evidence" value="ECO:0007669"/>
    <property type="project" value="UniProtKB-KW"/>
</dbReference>
<evidence type="ECO:0000256" key="10">
    <source>
        <dbReference type="ARBA" id="ARBA00022989"/>
    </source>
</evidence>
<evidence type="ECO:0000256" key="8">
    <source>
        <dbReference type="ARBA" id="ARBA00022777"/>
    </source>
</evidence>
<protein>
    <submittedName>
        <fullName evidence="20">Undecaprenol kinase</fullName>
    </submittedName>
</protein>
<dbReference type="InterPro" id="IPR036945">
    <property type="entry name" value="DAGK_sf"/>
</dbReference>
<evidence type="ECO:0000256" key="19">
    <source>
        <dbReference type="SAM" id="Phobius"/>
    </source>
</evidence>
<keyword evidence="18" id="KW-0479">Metal-binding</keyword>
<dbReference type="EMBL" id="FOJQ01000039">
    <property type="protein sequence ID" value="SFA54076.1"/>
    <property type="molecule type" value="Genomic_DNA"/>
</dbReference>
<keyword evidence="18" id="KW-0460">Magnesium</keyword>
<dbReference type="STRING" id="150248.SAMN05216169_103917"/>
<feature type="binding site" evidence="17">
    <location>
        <position position="73"/>
    </location>
    <ligand>
        <name>ATP</name>
        <dbReference type="ChEBI" id="CHEBI:30616"/>
    </ligand>
</feature>
<evidence type="ECO:0000313" key="20">
    <source>
        <dbReference type="EMBL" id="SFA54076.1"/>
    </source>
</evidence>
<feature type="active site" description="Proton acceptor" evidence="15">
    <location>
        <position position="66"/>
    </location>
</feature>
<feature type="binding site" evidence="18">
    <location>
        <position position="73"/>
    </location>
    <ligand>
        <name>a divalent metal cation</name>
        <dbReference type="ChEBI" id="CHEBI:60240"/>
    </ligand>
</feature>
<dbReference type="GO" id="GO:0005524">
    <property type="term" value="F:ATP binding"/>
    <property type="evidence" value="ECO:0007669"/>
    <property type="project" value="UniProtKB-KW"/>
</dbReference>
<feature type="binding site" evidence="17">
    <location>
        <position position="13"/>
    </location>
    <ligand>
        <name>ATP</name>
        <dbReference type="ChEBI" id="CHEBI:30616"/>
    </ligand>
</feature>
<keyword evidence="8 20" id="KW-0418">Kinase</keyword>
<dbReference type="InterPro" id="IPR033717">
    <property type="entry name" value="UDPK"/>
</dbReference>
<dbReference type="GO" id="GO:0005886">
    <property type="term" value="C:plasma membrane"/>
    <property type="evidence" value="ECO:0007669"/>
    <property type="project" value="UniProtKB-SubCell"/>
</dbReference>
<evidence type="ECO:0000256" key="15">
    <source>
        <dbReference type="PIRSR" id="PIRSR600829-1"/>
    </source>
</evidence>
<evidence type="ECO:0000256" key="7">
    <source>
        <dbReference type="ARBA" id="ARBA00022741"/>
    </source>
</evidence>
<dbReference type="Proteomes" id="UP000198979">
    <property type="component" value="Unassembled WGS sequence"/>
</dbReference>
<keyword evidence="7 17" id="KW-0547">Nucleotide-binding</keyword>
<dbReference type="GO" id="GO:0016301">
    <property type="term" value="F:kinase activity"/>
    <property type="evidence" value="ECO:0007669"/>
    <property type="project" value="UniProtKB-KW"/>
</dbReference>
<feature type="binding site" evidence="16">
    <location>
        <position position="66"/>
    </location>
    <ligand>
        <name>substrate</name>
    </ligand>
</feature>
<keyword evidence="10 19" id="KW-1133">Transmembrane helix</keyword>
<keyword evidence="14" id="KW-1208">Phospholipid metabolism</keyword>
<sequence>MMSWKRLIASMSYALNGIRLAVRHERHMRVHLTATSVVVVAATVFRISKMEWLILLLTIGAVISLEIVNSAIERTVDLVTDEYRPLAKEAKDLAAGAVLVFAMLSVVIGISIFFPYMYVFFKNSLHFHK</sequence>
<evidence type="ECO:0000256" key="13">
    <source>
        <dbReference type="ARBA" id="ARBA00023209"/>
    </source>
</evidence>
<comment type="cofactor">
    <cofactor evidence="18">
        <name>Mg(2+)</name>
        <dbReference type="ChEBI" id="CHEBI:18420"/>
    </cofactor>
    <text evidence="18">Mn(2+), Zn(2+), Cd(2+) and Co(2+) support activity to lesser extents.</text>
</comment>
<evidence type="ECO:0000256" key="11">
    <source>
        <dbReference type="ARBA" id="ARBA00023098"/>
    </source>
</evidence>
<keyword evidence="5" id="KW-0808">Transferase</keyword>
<evidence type="ECO:0000256" key="6">
    <source>
        <dbReference type="ARBA" id="ARBA00022692"/>
    </source>
</evidence>
<organism evidence="20 21">
    <name type="scientific">Anoxybacillus pushchinoensis</name>
    <dbReference type="NCBI Taxonomy" id="150248"/>
    <lineage>
        <taxon>Bacteria</taxon>
        <taxon>Bacillati</taxon>
        <taxon>Bacillota</taxon>
        <taxon>Bacilli</taxon>
        <taxon>Bacillales</taxon>
        <taxon>Anoxybacillaceae</taxon>
        <taxon>Anoxybacillus</taxon>
    </lineage>
</organism>
<reference evidence="21" key="1">
    <citation type="submission" date="2016-10" db="EMBL/GenBank/DDBJ databases">
        <authorList>
            <person name="Varghese N."/>
            <person name="Submissions S."/>
        </authorList>
    </citation>
    <scope>NUCLEOTIDE SEQUENCE [LARGE SCALE GENOMIC DNA]</scope>
    <source>
        <strain evidence="21">K1</strain>
    </source>
</reference>
<comment type="subcellular location">
    <subcellularLocation>
        <location evidence="1">Cell membrane</location>
        <topology evidence="1">Multi-pass membrane protein</topology>
    </subcellularLocation>
</comment>
<evidence type="ECO:0000256" key="3">
    <source>
        <dbReference type="ARBA" id="ARBA00022475"/>
    </source>
</evidence>
<feature type="transmembrane region" description="Helical" evidence="19">
    <location>
        <begin position="93"/>
        <end position="119"/>
    </location>
</feature>
<feature type="binding site" evidence="17">
    <location>
        <position position="6"/>
    </location>
    <ligand>
        <name>ATP</name>
        <dbReference type="ChEBI" id="CHEBI:30616"/>
    </ligand>
</feature>
<feature type="binding site" evidence="18">
    <location>
        <position position="25"/>
    </location>
    <ligand>
        <name>a divalent metal cation</name>
        <dbReference type="ChEBI" id="CHEBI:60240"/>
    </ligand>
</feature>
<evidence type="ECO:0000256" key="16">
    <source>
        <dbReference type="PIRSR" id="PIRSR600829-2"/>
    </source>
</evidence>
<gene>
    <name evidence="20" type="ORF">SAMN05216169_103917</name>
</gene>
<evidence type="ECO:0000256" key="17">
    <source>
        <dbReference type="PIRSR" id="PIRSR600829-3"/>
    </source>
</evidence>
<feature type="binding site" evidence="16">
    <location>
        <position position="6"/>
    </location>
    <ligand>
        <name>substrate</name>
    </ligand>
</feature>
<keyword evidence="12 19" id="KW-0472">Membrane</keyword>
<keyword evidence="3" id="KW-1003">Cell membrane</keyword>
<keyword evidence="6 19" id="KW-0812">Transmembrane</keyword>
<evidence type="ECO:0000256" key="18">
    <source>
        <dbReference type="PIRSR" id="PIRSR600829-4"/>
    </source>
</evidence>
<dbReference type="PANTHER" id="PTHR34299:SF1">
    <property type="entry name" value="DIACYLGLYCEROL KINASE"/>
    <property type="match status" value="1"/>
</dbReference>
<evidence type="ECO:0000256" key="2">
    <source>
        <dbReference type="ARBA" id="ARBA00005967"/>
    </source>
</evidence>
<dbReference type="PANTHER" id="PTHR34299">
    <property type="entry name" value="DIACYLGLYCEROL KINASE"/>
    <property type="match status" value="1"/>
</dbReference>
<evidence type="ECO:0000256" key="12">
    <source>
        <dbReference type="ARBA" id="ARBA00023136"/>
    </source>
</evidence>
<dbReference type="PROSITE" id="PS01069">
    <property type="entry name" value="DAGK_PROKAR"/>
    <property type="match status" value="1"/>
</dbReference>
<comment type="similarity">
    <text evidence="2">Belongs to the bacterial diacylglycerol kinase family.</text>
</comment>
<accession>A0A1I0TSW4</accession>
<keyword evidence="13" id="KW-0594">Phospholipid biosynthesis</keyword>
<dbReference type="Gene3D" id="1.10.287.3610">
    <property type="match status" value="1"/>
</dbReference>
<keyword evidence="4" id="KW-0444">Lipid biosynthesis</keyword>
<name>A0A1I0TSW4_9BACL</name>
<dbReference type="CDD" id="cd14265">
    <property type="entry name" value="UDPK_IM_like"/>
    <property type="match status" value="1"/>
</dbReference>
<evidence type="ECO:0000256" key="4">
    <source>
        <dbReference type="ARBA" id="ARBA00022516"/>
    </source>
</evidence>
<proteinExistence type="inferred from homology"/>
<evidence type="ECO:0000256" key="9">
    <source>
        <dbReference type="ARBA" id="ARBA00022840"/>
    </source>
</evidence>
<keyword evidence="11" id="KW-0443">Lipid metabolism</keyword>
<evidence type="ECO:0000256" key="1">
    <source>
        <dbReference type="ARBA" id="ARBA00004651"/>
    </source>
</evidence>
<dbReference type="InterPro" id="IPR000829">
    <property type="entry name" value="DAGK"/>
</dbReference>
<evidence type="ECO:0000256" key="14">
    <source>
        <dbReference type="ARBA" id="ARBA00023264"/>
    </source>
</evidence>
<evidence type="ECO:0000256" key="5">
    <source>
        <dbReference type="ARBA" id="ARBA00022679"/>
    </source>
</evidence>
<dbReference type="Pfam" id="PF01219">
    <property type="entry name" value="DAGK_prokar"/>
    <property type="match status" value="1"/>
</dbReference>
<dbReference type="GO" id="GO:0046872">
    <property type="term" value="F:metal ion binding"/>
    <property type="evidence" value="ECO:0007669"/>
    <property type="project" value="UniProtKB-KW"/>
</dbReference>
<feature type="binding site" evidence="17">
    <location>
        <begin position="91"/>
        <end position="92"/>
    </location>
    <ligand>
        <name>ATP</name>
        <dbReference type="ChEBI" id="CHEBI:30616"/>
    </ligand>
</feature>
<evidence type="ECO:0000313" key="21">
    <source>
        <dbReference type="Proteomes" id="UP000198979"/>
    </source>
</evidence>
<dbReference type="AlphaFoldDB" id="A0A1I0TSW4"/>
<keyword evidence="21" id="KW-1185">Reference proteome</keyword>
<keyword evidence="9 17" id="KW-0067">ATP-binding</keyword>
<feature type="transmembrane region" description="Helical" evidence="19">
    <location>
        <begin position="53"/>
        <end position="72"/>
    </location>
</feature>
<feature type="transmembrane region" description="Helical" evidence="19">
    <location>
        <begin position="28"/>
        <end position="47"/>
    </location>
</feature>
<feature type="binding site" evidence="17">
    <location>
        <position position="25"/>
    </location>
    <ligand>
        <name>ATP</name>
        <dbReference type="ChEBI" id="CHEBI:30616"/>
    </ligand>
</feature>